<dbReference type="RefSeq" id="WP_014241779.1">
    <property type="nucleotide sequence ID" value="NC_016618.1"/>
</dbReference>
<dbReference type="KEGG" id="abs:AZOBR_p210096"/>
<dbReference type="AlphaFoldDB" id="A0A9P1JX36"/>
<dbReference type="Proteomes" id="UP000007319">
    <property type="component" value="Plasmid AZOBR_p2"/>
</dbReference>
<evidence type="ECO:0000313" key="1">
    <source>
        <dbReference type="EMBL" id="CCD01432.1"/>
    </source>
</evidence>
<sequence length="208" mass="22272">MAGIQGIELTQFHPVGQNYPAGVYRLTNVDEGRTFEITVRNTPANTVAIDVRNPAGTLYRGVVTGRLLQGNQQNLILASLEHLQTNNIDGRVPGLGALVVYIFAANVLLTAATIQVGTMAPTAAGFYDAVGFPVLATANAYFQQLLQNAGNDQDLINELNQRQNTFLQAFANPNAVQGTLPYAGAPEALPQQIIAANAARMARWRLVA</sequence>
<dbReference type="EMBL" id="HE577329">
    <property type="protein sequence ID" value="CCD01432.1"/>
    <property type="molecule type" value="Genomic_DNA"/>
</dbReference>
<reference evidence="1 2" key="1">
    <citation type="journal article" date="2011" name="PLoS Genet.">
        <title>Azospirillum genomes reveal transition of bacteria from aquatic to terrestrial environments.</title>
        <authorList>
            <person name="Wisniewski-Dye F."/>
            <person name="Borziak K."/>
            <person name="Khalsa-Moyers G."/>
            <person name="Alexandre G."/>
            <person name="Sukharnikov L.O."/>
            <person name="Wuichet K."/>
            <person name="Hurst G.B."/>
            <person name="McDonald W.H."/>
            <person name="Robertson J.S."/>
            <person name="Barbe V."/>
            <person name="Calteau A."/>
            <person name="Rouy Z."/>
            <person name="Mangenot S."/>
            <person name="Prigent-Combaret C."/>
            <person name="Normand P."/>
            <person name="Boyer M."/>
            <person name="Siguier P."/>
            <person name="Dessaux Y."/>
            <person name="Elmerich C."/>
            <person name="Condemine G."/>
            <person name="Krishnen G."/>
            <person name="Kennedy I."/>
            <person name="Paterson A.H."/>
            <person name="Gonzalez V."/>
            <person name="Mavingui P."/>
            <person name="Zhulin I.B."/>
        </authorList>
    </citation>
    <scope>NUCLEOTIDE SEQUENCE [LARGE SCALE GENOMIC DNA]</scope>
    <source>
        <strain evidence="1 2">Sp245</strain>
    </source>
</reference>
<accession>A0A9P1JX36</accession>
<keyword evidence="2" id="KW-1185">Reference proteome</keyword>
<organism evidence="1 2">
    <name type="scientific">Azospirillum baldaniorum</name>
    <dbReference type="NCBI Taxonomy" id="1064539"/>
    <lineage>
        <taxon>Bacteria</taxon>
        <taxon>Pseudomonadati</taxon>
        <taxon>Pseudomonadota</taxon>
        <taxon>Alphaproteobacteria</taxon>
        <taxon>Rhodospirillales</taxon>
        <taxon>Azospirillaceae</taxon>
        <taxon>Azospirillum</taxon>
    </lineage>
</organism>
<name>A0A9P1JX36_9PROT</name>
<proteinExistence type="predicted"/>
<protein>
    <submittedName>
        <fullName evidence="1">Uncharacterized protein</fullName>
    </submittedName>
</protein>
<keyword evidence="1" id="KW-0614">Plasmid</keyword>
<gene>
    <name evidence="1" type="ORF">AZOBR_p210096</name>
</gene>
<geneLocation type="plasmid" evidence="1 2">
    <name>AZOBR_p2</name>
</geneLocation>
<evidence type="ECO:0000313" key="2">
    <source>
        <dbReference type="Proteomes" id="UP000007319"/>
    </source>
</evidence>